<dbReference type="PROSITE" id="PS50835">
    <property type="entry name" value="IG_LIKE"/>
    <property type="match status" value="4"/>
</dbReference>
<protein>
    <recommendedName>
        <fullName evidence="3">Ig-like domain-containing protein</fullName>
    </recommendedName>
</protein>
<sequence>MTGAGAFIVFCMFCLLPDSLCQSWSALMPQAIVGLSGSCVIVPCSFSLPSEWDQHLDESCKAIWKRGSWSRTQVFDSSLSGASASVNVLQGNLTGILQEKDCTTVFYNLPSNHYDNYYFRLQCDNLLKFNFQTSVLITAQDSLPRPTLTPSTLEVEEGTPVRLNCSAPAPCPVLPPSLTWTPSIGDTEETRETRSLSSVMNFTASSLHNGQKISCTTVYNRQAGDSDLLYEKSLTLRVLYAPNNTSVSYPGPVKEGSSVTLTCNSNANPAVDSYTWYKVDGDQVTAVGSKRRLSTAVSEVDSRFYCTASNRYGSQNSSITQIDVQFPPKETAVIVDPTGPILEGNSVSLFCETRANPSVSNYTWYRGNDEGKEHGPILVINVADPRHSGDYHCGARNELGEETSAPTELDIQYPPKNTSVLVEPSGSVHDGSSVTLTCTSIGNPAVFNFTWFKVAGRQMEMVGVERDFTFNVTKLSEDQYYCQAVNVHGAQYSEPANIDVTFASEILDSSRCVNILSQIRCSCDSQGNPPPSTVWELAGVTVNHSADIPIREVPLGTMRTRSLITLYHWQKDMPSLVCVSANSLGSDSFAFNMSSSKNQLGLHAESLLTGSAVGALGMLLVCIPVLLCFCRKRRSRLTLNNGRLNNSEFIVTNEINSYDNKAILEEKDGKTTGDFTVKSELKEGTKTG</sequence>
<dbReference type="PANTHER" id="PTHR46013:SF4">
    <property type="entry name" value="B-CELL RECEPTOR CD22-RELATED"/>
    <property type="match status" value="1"/>
</dbReference>
<feature type="domain" description="Ig-like" evidence="3">
    <location>
        <begin position="328"/>
        <end position="412"/>
    </location>
</feature>
<feature type="domain" description="Ig-like" evidence="3">
    <location>
        <begin position="242"/>
        <end position="320"/>
    </location>
</feature>
<dbReference type="InterPro" id="IPR013783">
    <property type="entry name" value="Ig-like_fold"/>
</dbReference>
<dbReference type="Pfam" id="PF13895">
    <property type="entry name" value="Ig_2"/>
    <property type="match status" value="3"/>
</dbReference>
<dbReference type="InterPro" id="IPR003599">
    <property type="entry name" value="Ig_sub"/>
</dbReference>
<keyword evidence="1" id="KW-0812">Transmembrane</keyword>
<name>A0AA88MTJ0_CHASR</name>
<dbReference type="SMART" id="SM00409">
    <property type="entry name" value="IG"/>
    <property type="match status" value="4"/>
</dbReference>
<keyword evidence="1" id="KW-0472">Membrane</keyword>
<keyword evidence="2" id="KW-0732">Signal</keyword>
<keyword evidence="5" id="KW-1185">Reference proteome</keyword>
<evidence type="ECO:0000313" key="5">
    <source>
        <dbReference type="Proteomes" id="UP001187415"/>
    </source>
</evidence>
<dbReference type="EMBL" id="JAUPFM010000008">
    <property type="protein sequence ID" value="KAK2844926.1"/>
    <property type="molecule type" value="Genomic_DNA"/>
</dbReference>
<dbReference type="AlphaFoldDB" id="A0AA88MTJ0"/>
<accession>A0AA88MTJ0</accession>
<keyword evidence="1" id="KW-1133">Transmembrane helix</keyword>
<organism evidence="4 5">
    <name type="scientific">Channa striata</name>
    <name type="common">Snakehead murrel</name>
    <name type="synonym">Ophicephalus striatus</name>
    <dbReference type="NCBI Taxonomy" id="64152"/>
    <lineage>
        <taxon>Eukaryota</taxon>
        <taxon>Metazoa</taxon>
        <taxon>Chordata</taxon>
        <taxon>Craniata</taxon>
        <taxon>Vertebrata</taxon>
        <taxon>Euteleostomi</taxon>
        <taxon>Actinopterygii</taxon>
        <taxon>Neopterygii</taxon>
        <taxon>Teleostei</taxon>
        <taxon>Neoteleostei</taxon>
        <taxon>Acanthomorphata</taxon>
        <taxon>Anabantaria</taxon>
        <taxon>Anabantiformes</taxon>
        <taxon>Channoidei</taxon>
        <taxon>Channidae</taxon>
        <taxon>Channa</taxon>
    </lineage>
</organism>
<proteinExistence type="predicted"/>
<dbReference type="InterPro" id="IPR003598">
    <property type="entry name" value="Ig_sub2"/>
</dbReference>
<reference evidence="4" key="1">
    <citation type="submission" date="2023-07" db="EMBL/GenBank/DDBJ databases">
        <title>Chromosome-level Genome Assembly of Striped Snakehead (Channa striata).</title>
        <authorList>
            <person name="Liu H."/>
        </authorList>
    </citation>
    <scope>NUCLEOTIDE SEQUENCE</scope>
    <source>
        <strain evidence="4">Gz</strain>
        <tissue evidence="4">Muscle</tissue>
    </source>
</reference>
<dbReference type="Gene3D" id="2.60.40.10">
    <property type="entry name" value="Immunoglobulins"/>
    <property type="match status" value="6"/>
</dbReference>
<feature type="domain" description="Ig-like" evidence="3">
    <location>
        <begin position="415"/>
        <end position="499"/>
    </location>
</feature>
<gene>
    <name evidence="4" type="ORF">Q5P01_011585</name>
</gene>
<comment type="caution">
    <text evidence="4">The sequence shown here is derived from an EMBL/GenBank/DDBJ whole genome shotgun (WGS) entry which is preliminary data.</text>
</comment>
<feature type="chain" id="PRO_5041744011" description="Ig-like domain-containing protein" evidence="2">
    <location>
        <begin position="22"/>
        <end position="688"/>
    </location>
</feature>
<dbReference type="InterPro" id="IPR007110">
    <property type="entry name" value="Ig-like_dom"/>
</dbReference>
<dbReference type="PANTHER" id="PTHR46013">
    <property type="entry name" value="VASCULAR CELL ADHESION MOLECULE 1"/>
    <property type="match status" value="1"/>
</dbReference>
<feature type="signal peptide" evidence="2">
    <location>
        <begin position="1"/>
        <end position="21"/>
    </location>
</feature>
<evidence type="ECO:0000259" key="3">
    <source>
        <dbReference type="PROSITE" id="PS50835"/>
    </source>
</evidence>
<dbReference type="SUPFAM" id="SSF48726">
    <property type="entry name" value="Immunoglobulin"/>
    <property type="match status" value="5"/>
</dbReference>
<dbReference type="InterPro" id="IPR036179">
    <property type="entry name" value="Ig-like_dom_sf"/>
</dbReference>
<feature type="domain" description="Ig-like" evidence="3">
    <location>
        <begin position="144"/>
        <end position="235"/>
    </location>
</feature>
<evidence type="ECO:0000313" key="4">
    <source>
        <dbReference type="EMBL" id="KAK2844926.1"/>
    </source>
</evidence>
<dbReference type="Proteomes" id="UP001187415">
    <property type="component" value="Unassembled WGS sequence"/>
</dbReference>
<evidence type="ECO:0000256" key="1">
    <source>
        <dbReference type="SAM" id="Phobius"/>
    </source>
</evidence>
<feature type="transmembrane region" description="Helical" evidence="1">
    <location>
        <begin position="607"/>
        <end position="629"/>
    </location>
</feature>
<dbReference type="SMART" id="SM00408">
    <property type="entry name" value="IGc2"/>
    <property type="match status" value="3"/>
</dbReference>
<evidence type="ECO:0000256" key="2">
    <source>
        <dbReference type="SAM" id="SignalP"/>
    </source>
</evidence>